<dbReference type="EMBL" id="DTAI01000141">
    <property type="protein sequence ID" value="HGN36874.1"/>
    <property type="molecule type" value="Genomic_DNA"/>
</dbReference>
<protein>
    <recommendedName>
        <fullName evidence="3">DUF91 domain-containing protein</fullName>
    </recommendedName>
</protein>
<accession>A0A7J3JNG3</accession>
<name>A0A7J3JNG3_9CREN</name>
<comment type="caution">
    <text evidence="2">The sequence shown here is derived from an EMBL/GenBank/DDBJ whole genome shotgun (WGS) entry which is preliminary data.</text>
</comment>
<sequence>MPIELLIESDRSVYFVEVNVKPRHGDVGNLLSKLDIVKRCYPEKEVIGILAGVWIGREVENYAKEKGYQSTSARAITRN</sequence>
<gene>
    <name evidence="1" type="ORF">ENT87_04940</name>
    <name evidence="2" type="ORF">ENU30_01410</name>
</gene>
<dbReference type="AlphaFoldDB" id="A0A7J3JNG3"/>
<reference evidence="2" key="1">
    <citation type="journal article" date="2020" name="mSystems">
        <title>Genome- and Community-Level Interaction Insights into Carbon Utilization and Element Cycling Functions of Hydrothermarchaeota in Hydrothermal Sediment.</title>
        <authorList>
            <person name="Zhou Z."/>
            <person name="Liu Y."/>
            <person name="Xu W."/>
            <person name="Pan J."/>
            <person name="Luo Z.H."/>
            <person name="Li M."/>
        </authorList>
    </citation>
    <scope>NUCLEOTIDE SEQUENCE [LARGE SCALE GENOMIC DNA]</scope>
    <source>
        <strain evidence="1">SpSt-618</strain>
        <strain evidence="2">SpSt-657</strain>
    </source>
</reference>
<proteinExistence type="predicted"/>
<organism evidence="2">
    <name type="scientific">Ignisphaera aggregans</name>
    <dbReference type="NCBI Taxonomy" id="334771"/>
    <lineage>
        <taxon>Archaea</taxon>
        <taxon>Thermoproteota</taxon>
        <taxon>Thermoprotei</taxon>
        <taxon>Desulfurococcales</taxon>
        <taxon>Desulfurococcaceae</taxon>
        <taxon>Ignisphaera</taxon>
    </lineage>
</organism>
<evidence type="ECO:0000313" key="1">
    <source>
        <dbReference type="EMBL" id="HGN36874.1"/>
    </source>
</evidence>
<dbReference type="EMBL" id="DTBZ01000036">
    <property type="protein sequence ID" value="HGQ17628.1"/>
    <property type="molecule type" value="Genomic_DNA"/>
</dbReference>
<evidence type="ECO:0000313" key="2">
    <source>
        <dbReference type="EMBL" id="HGQ17628.1"/>
    </source>
</evidence>
<evidence type="ECO:0008006" key="3">
    <source>
        <dbReference type="Google" id="ProtNLM"/>
    </source>
</evidence>